<dbReference type="EMBL" id="CAMXCT010000090">
    <property type="protein sequence ID" value="CAI3973648.1"/>
    <property type="molecule type" value="Genomic_DNA"/>
</dbReference>
<dbReference type="EMBL" id="CAMXCT030000090">
    <property type="protein sequence ID" value="CAL4760960.1"/>
    <property type="molecule type" value="Genomic_DNA"/>
</dbReference>
<proteinExistence type="predicted"/>
<reference evidence="1" key="1">
    <citation type="submission" date="2022-10" db="EMBL/GenBank/DDBJ databases">
        <authorList>
            <person name="Chen Y."/>
            <person name="Dougan E. K."/>
            <person name="Chan C."/>
            <person name="Rhodes N."/>
            <person name="Thang M."/>
        </authorList>
    </citation>
    <scope>NUCLEOTIDE SEQUENCE</scope>
</reference>
<evidence type="ECO:0000313" key="2">
    <source>
        <dbReference type="EMBL" id="CAL1127023.1"/>
    </source>
</evidence>
<feature type="non-terminal residue" evidence="1">
    <location>
        <position position="252"/>
    </location>
</feature>
<gene>
    <name evidence="1" type="ORF">C1SCF055_LOCUS2134</name>
</gene>
<name>A0A9P1BHM6_9DINO</name>
<evidence type="ECO:0000313" key="3">
    <source>
        <dbReference type="Proteomes" id="UP001152797"/>
    </source>
</evidence>
<sequence length="252" mass="26905">ALCGGLGSAPGIFAVALRPRKFCWWNRQREHRVIVVGSMPRFSMGSGATPKGAVRSSATPTLVSLQGIVAPSLPSVQPVSTKGKVVFLFGTATKYPCFKFVVVAEGEPECKVLVKCNQPAPVSLSVDDMVLIGKAEARLTWKRNGQIPESHVAGRLADVELAVNLPGPKRKRLTLQILPDENCEGFPKASFDVLPSLAAVGMPSGGDEAYCCARLSISEVGALVEGEKPRRMIRCSDMEGEDPASSLVELPY</sequence>
<protein>
    <submittedName>
        <fullName evidence="1">Uncharacterized protein</fullName>
    </submittedName>
</protein>
<dbReference type="Proteomes" id="UP001152797">
    <property type="component" value="Unassembled WGS sequence"/>
</dbReference>
<keyword evidence="3" id="KW-1185">Reference proteome</keyword>
<reference evidence="2" key="2">
    <citation type="submission" date="2024-04" db="EMBL/GenBank/DDBJ databases">
        <authorList>
            <person name="Chen Y."/>
            <person name="Shah S."/>
            <person name="Dougan E. K."/>
            <person name="Thang M."/>
            <person name="Chan C."/>
        </authorList>
    </citation>
    <scope>NUCLEOTIDE SEQUENCE [LARGE SCALE GENOMIC DNA]</scope>
</reference>
<dbReference type="EMBL" id="CAMXCT020000090">
    <property type="protein sequence ID" value="CAL1127023.1"/>
    <property type="molecule type" value="Genomic_DNA"/>
</dbReference>
<organism evidence="1">
    <name type="scientific">Cladocopium goreaui</name>
    <dbReference type="NCBI Taxonomy" id="2562237"/>
    <lineage>
        <taxon>Eukaryota</taxon>
        <taxon>Sar</taxon>
        <taxon>Alveolata</taxon>
        <taxon>Dinophyceae</taxon>
        <taxon>Suessiales</taxon>
        <taxon>Symbiodiniaceae</taxon>
        <taxon>Cladocopium</taxon>
    </lineage>
</organism>
<evidence type="ECO:0000313" key="1">
    <source>
        <dbReference type="EMBL" id="CAI3973648.1"/>
    </source>
</evidence>
<comment type="caution">
    <text evidence="1">The sequence shown here is derived from an EMBL/GenBank/DDBJ whole genome shotgun (WGS) entry which is preliminary data.</text>
</comment>
<accession>A0A9P1BHM6</accession>
<dbReference type="AlphaFoldDB" id="A0A9P1BHM6"/>